<dbReference type="Proteomes" id="UP000282876">
    <property type="component" value="Unassembled WGS sequence"/>
</dbReference>
<gene>
    <name evidence="2" type="ORF">TUBRATIS_29570</name>
</gene>
<evidence type="ECO:0000313" key="2">
    <source>
        <dbReference type="EMBL" id="RVD90616.1"/>
    </source>
</evidence>
<dbReference type="EMBL" id="RCSS01000827">
    <property type="protein sequence ID" value="RVD90616.1"/>
    <property type="molecule type" value="Genomic_DNA"/>
</dbReference>
<evidence type="ECO:0000313" key="3">
    <source>
        <dbReference type="Proteomes" id="UP000282876"/>
    </source>
</evidence>
<name>A0A437AHP7_9MICR</name>
<feature type="transmembrane region" description="Helical" evidence="1">
    <location>
        <begin position="21"/>
        <end position="42"/>
    </location>
</feature>
<protein>
    <submittedName>
        <fullName evidence="2">Uncharacterized protein</fullName>
    </submittedName>
</protein>
<sequence>MQRLANFWARISFYLPSGKRTAFMVLWGSFIYFIVVPMYFVLQFYRDPKIDVKRLQFFDDDVNQAQVDVRANSLRMLGFVGVSAVIGLGTTKEKIKITLPRKKWSHLEPFNYRNNLEYIYLKETEGTVDEEVTNQLKLEANIVFHMFFMKFTYNYEKELDLFNQNKGGKENEETVKVLSMSTKEEKGRLFIKALIELPLPSYLDISLKDLEISLCEDTSGKLCDFVINIESFTKTDLTLILDKQNIFALKRFLFKLDRKDYKSLGNARIFFTSTDNPYASDYHKSLIAILRTFVREIPNRHNQQKIESRNAQNRSVLFDFLSPTSEEKSYILVTKVKVHESLFPINLLAYLCKVIPFKNIPVCGKLNEKIILNGSITQLSKFDEEYFTLQIDLEVLEGHKLFREFHSLDDKIFELKVIEDGSFASSIFSCISLFYNFKNAPVISSLPDLCMKPSISSSKSKVLENNCLNIYTMAS</sequence>
<dbReference type="AlphaFoldDB" id="A0A437AHP7"/>
<comment type="caution">
    <text evidence="2">The sequence shown here is derived from an EMBL/GenBank/DDBJ whole genome shotgun (WGS) entry which is preliminary data.</text>
</comment>
<feature type="non-terminal residue" evidence="2">
    <location>
        <position position="475"/>
    </location>
</feature>
<evidence type="ECO:0000256" key="1">
    <source>
        <dbReference type="SAM" id="Phobius"/>
    </source>
</evidence>
<reference evidence="2 3" key="1">
    <citation type="submission" date="2018-10" db="EMBL/GenBank/DDBJ databases">
        <title>Draft genome sequence of the microsporidian Tubulinosema ratisbonensis.</title>
        <authorList>
            <person name="Polonais V."/>
            <person name="Peyretaillade E."/>
            <person name="Niehus S."/>
            <person name="Wawrzyniak I."/>
            <person name="Franchet A."/>
            <person name="Gaspin C."/>
            <person name="Reichstadt M."/>
            <person name="Belser C."/>
            <person name="Labadie K."/>
            <person name="Delbac F."/>
            <person name="Ferrandon D."/>
        </authorList>
    </citation>
    <scope>NUCLEOTIDE SEQUENCE [LARGE SCALE GENOMIC DNA]</scope>
    <source>
        <strain evidence="2 3">Franzen</strain>
    </source>
</reference>
<keyword evidence="1" id="KW-0472">Membrane</keyword>
<proteinExistence type="predicted"/>
<keyword evidence="3" id="KW-1185">Reference proteome</keyword>
<organism evidence="2 3">
    <name type="scientific">Tubulinosema ratisbonensis</name>
    <dbReference type="NCBI Taxonomy" id="291195"/>
    <lineage>
        <taxon>Eukaryota</taxon>
        <taxon>Fungi</taxon>
        <taxon>Fungi incertae sedis</taxon>
        <taxon>Microsporidia</taxon>
        <taxon>Tubulinosematoidea</taxon>
        <taxon>Tubulinosematidae</taxon>
        <taxon>Tubulinosema</taxon>
    </lineage>
</organism>
<keyword evidence="1" id="KW-0812">Transmembrane</keyword>
<keyword evidence="1" id="KW-1133">Transmembrane helix</keyword>
<accession>A0A437AHP7</accession>
<dbReference type="VEuPathDB" id="MicrosporidiaDB:TUBRATIS_29570"/>